<evidence type="ECO:0000259" key="8">
    <source>
        <dbReference type="PROSITE" id="PS50237"/>
    </source>
</evidence>
<dbReference type="InterPro" id="IPR050409">
    <property type="entry name" value="E3_ubiq-protein_ligase"/>
</dbReference>
<evidence type="ECO:0000256" key="3">
    <source>
        <dbReference type="ARBA" id="ARBA00012485"/>
    </source>
</evidence>
<dbReference type="PANTHER" id="PTHR11254:SF440">
    <property type="entry name" value="E3 UBIQUITIN-PROTEIN LIGASE NEDD-4"/>
    <property type="match status" value="1"/>
</dbReference>
<dbReference type="GO" id="GO:0061630">
    <property type="term" value="F:ubiquitin protein ligase activity"/>
    <property type="evidence" value="ECO:0007669"/>
    <property type="project" value="UniProtKB-EC"/>
</dbReference>
<evidence type="ECO:0000256" key="4">
    <source>
        <dbReference type="ARBA" id="ARBA00022679"/>
    </source>
</evidence>
<evidence type="ECO:0000256" key="5">
    <source>
        <dbReference type="ARBA" id="ARBA00022786"/>
    </source>
</evidence>
<organism evidence="9 10">
    <name type="scientific">Mytilus galloprovincialis</name>
    <name type="common">Mediterranean mussel</name>
    <dbReference type="NCBI Taxonomy" id="29158"/>
    <lineage>
        <taxon>Eukaryota</taxon>
        <taxon>Metazoa</taxon>
        <taxon>Spiralia</taxon>
        <taxon>Lophotrochozoa</taxon>
        <taxon>Mollusca</taxon>
        <taxon>Bivalvia</taxon>
        <taxon>Autobranchia</taxon>
        <taxon>Pteriomorphia</taxon>
        <taxon>Mytilida</taxon>
        <taxon>Mytiloidea</taxon>
        <taxon>Mytilidae</taxon>
        <taxon>Mytilinae</taxon>
        <taxon>Mytilus</taxon>
    </lineage>
</organism>
<dbReference type="PROSITE" id="PS50237">
    <property type="entry name" value="HECT"/>
    <property type="match status" value="1"/>
</dbReference>
<dbReference type="Proteomes" id="UP000596742">
    <property type="component" value="Unassembled WGS sequence"/>
</dbReference>
<evidence type="ECO:0000256" key="2">
    <source>
        <dbReference type="ARBA" id="ARBA00004906"/>
    </source>
</evidence>
<comment type="catalytic activity">
    <reaction evidence="1">
        <text>S-ubiquitinyl-[E2 ubiquitin-conjugating enzyme]-L-cysteine + [acceptor protein]-L-lysine = [E2 ubiquitin-conjugating enzyme]-L-cysteine + N(6)-ubiquitinyl-[acceptor protein]-L-lysine.</text>
        <dbReference type="EC" id="2.3.2.26"/>
    </reaction>
</comment>
<dbReference type="GO" id="GO:0016567">
    <property type="term" value="P:protein ubiquitination"/>
    <property type="evidence" value="ECO:0007669"/>
    <property type="project" value="TreeGrafter"/>
</dbReference>
<feature type="domain" description="HECT" evidence="8">
    <location>
        <begin position="331"/>
        <end position="371"/>
    </location>
</feature>
<dbReference type="GO" id="GO:0005737">
    <property type="term" value="C:cytoplasm"/>
    <property type="evidence" value="ECO:0007669"/>
    <property type="project" value="TreeGrafter"/>
</dbReference>
<feature type="region of interest" description="Disordered" evidence="7">
    <location>
        <begin position="18"/>
        <end position="51"/>
    </location>
</feature>
<sequence length="657" mass="73960">MTSLDRYQQLMRRSLQRIRERERREEENDDENDFVSGTRHDSRPGQTHAAGAYRRRTNPVYSFKVTCLGGPDHTNVSPMLIRRLNKCGLGSRKIVISRNDSVINFQKKIKELFPKLEHINFDFHQAKIRDRHRLEPVNFNSLKDLKAKVKFTLYVKPAQDIINNAEEQRVPVEQVQLILVAPEATNSSSHRRGRGRARARYPTTSNVRETATTIYHTAGTPTVLFRSSSEPSSAEQDMTEQQQSTPLIPQSLMDITRDLAADGSNTNSIYEDIPEVGLFGDIGQTECTENFRQMLKDHKDSFIKNDAEDPLLMEVRRESILEDALAVISVSQEDLNSQLRIAFSGEEGVDLGGLRREFWSLFLYKITNSIYVTGKPGRQTFQENFVARKKNIFFHLGQLTALSIIQDGPGLPIFSDIVTDYILLGKPCILNVDDLPDGLKDIIVMMQDCTSDTTLQNLYSGMFDEAVDAGFIIPTTAFKKNHVNILQAALLERQIGKCQNELEQFIKGLDTHQVLSLLRQDRNIASGRTLFSGRVKPLTANAVRNHLKFNYSNGNEALDQRTTGQGFLTFLQATKGTSTVVNGIRIGPKEVLMWLTGSTSIPAIGFHKQIDVCFGTSTFVNTCALALTLKVQPQLSPADAVEHYTEIIINSQTFTQD</sequence>
<dbReference type="GO" id="GO:0006511">
    <property type="term" value="P:ubiquitin-dependent protein catabolic process"/>
    <property type="evidence" value="ECO:0007669"/>
    <property type="project" value="TreeGrafter"/>
</dbReference>
<evidence type="ECO:0000256" key="1">
    <source>
        <dbReference type="ARBA" id="ARBA00000885"/>
    </source>
</evidence>
<evidence type="ECO:0000256" key="7">
    <source>
        <dbReference type="SAM" id="MobiDB-lite"/>
    </source>
</evidence>
<accession>A0A8B6ED02</accession>
<comment type="pathway">
    <text evidence="2">Protein modification; protein ubiquitination.</text>
</comment>
<comment type="caution">
    <text evidence="9">The sequence shown here is derived from an EMBL/GenBank/DDBJ whole genome shotgun (WGS) entry which is preliminary data.</text>
</comment>
<evidence type="ECO:0000313" key="9">
    <source>
        <dbReference type="EMBL" id="VDI32534.1"/>
    </source>
</evidence>
<dbReference type="Gene3D" id="3.90.1750.10">
    <property type="entry name" value="Hect, E3 ligase catalytic domains"/>
    <property type="match status" value="1"/>
</dbReference>
<evidence type="ECO:0000256" key="6">
    <source>
        <dbReference type="PROSITE-ProRule" id="PRU00104"/>
    </source>
</evidence>
<dbReference type="PANTHER" id="PTHR11254">
    <property type="entry name" value="HECT DOMAIN UBIQUITIN-PROTEIN LIGASE"/>
    <property type="match status" value="1"/>
</dbReference>
<gene>
    <name evidence="9" type="ORF">MGAL_10B006298</name>
</gene>
<keyword evidence="5 6" id="KW-0833">Ubl conjugation pathway</keyword>
<dbReference type="EMBL" id="UYJE01004929">
    <property type="protein sequence ID" value="VDI32534.1"/>
    <property type="molecule type" value="Genomic_DNA"/>
</dbReference>
<reference evidence="9" key="1">
    <citation type="submission" date="2018-11" db="EMBL/GenBank/DDBJ databases">
        <authorList>
            <person name="Alioto T."/>
            <person name="Alioto T."/>
        </authorList>
    </citation>
    <scope>NUCLEOTIDE SEQUENCE</scope>
</reference>
<protein>
    <recommendedName>
        <fullName evidence="3">HECT-type E3 ubiquitin transferase</fullName>
        <ecNumber evidence="3">2.3.2.26</ecNumber>
    </recommendedName>
</protein>
<proteinExistence type="predicted"/>
<keyword evidence="10" id="KW-1185">Reference proteome</keyword>
<evidence type="ECO:0000313" key="10">
    <source>
        <dbReference type="Proteomes" id="UP000596742"/>
    </source>
</evidence>
<dbReference type="AlphaFoldDB" id="A0A8B6ED02"/>
<dbReference type="InterPro" id="IPR000569">
    <property type="entry name" value="HECT_dom"/>
</dbReference>
<feature type="region of interest" description="Disordered" evidence="7">
    <location>
        <begin position="225"/>
        <end position="244"/>
    </location>
</feature>
<dbReference type="OrthoDB" id="6137715at2759"/>
<dbReference type="SUPFAM" id="SSF56204">
    <property type="entry name" value="Hect, E3 ligase catalytic domain"/>
    <property type="match status" value="1"/>
</dbReference>
<dbReference type="InterPro" id="IPR035983">
    <property type="entry name" value="Hect_E3_ubiquitin_ligase"/>
</dbReference>
<dbReference type="EC" id="2.3.2.26" evidence="3"/>
<keyword evidence="4" id="KW-0808">Transferase</keyword>
<name>A0A8B6ED02_MYTGA</name>
<comment type="caution">
    <text evidence="6">Lacks conserved residue(s) required for the propagation of feature annotation.</text>
</comment>